<protein>
    <recommendedName>
        <fullName evidence="1">Glycoamylase-like domain-containing protein</fullName>
    </recommendedName>
</protein>
<dbReference type="PROSITE" id="PS51257">
    <property type="entry name" value="PROKAR_LIPOPROTEIN"/>
    <property type="match status" value="1"/>
</dbReference>
<dbReference type="InterPro" id="IPR016883">
    <property type="entry name" value="UCP028431"/>
</dbReference>
<organism evidence="2 3">
    <name type="scientific">Dyadobacter linearis</name>
    <dbReference type="NCBI Taxonomy" id="2823330"/>
    <lineage>
        <taxon>Bacteria</taxon>
        <taxon>Pseudomonadati</taxon>
        <taxon>Bacteroidota</taxon>
        <taxon>Cytophagia</taxon>
        <taxon>Cytophagales</taxon>
        <taxon>Spirosomataceae</taxon>
        <taxon>Dyadobacter</taxon>
    </lineage>
</organism>
<sequence length="450" mass="50465">MILRFRDILLFWVLVWFGVSCKTESDPNPAAPAKVDTTTNKFPIISDEALLTLVQQQTFKYFWDFAHPVSGLARERNTSGDVVTSGGSGFGMMTIPIAVERKFITRAQGLERMQKIAGFLKSNTQKFHGAFPHWLNGATGAVVPFSEKDNGADLVETAFLVQGLLTARQYFNANTPAETALRADINAIWEGVEWDWFQKDKENVLYWHWSPNFGWEMNHQIRGWNECLITYALAASSPTHGISKAVYDNGWARSGDLKNGNSYYGINLPLGEAYGGPLFFSHYSFLGLNPTGLTDQYTDYFTQNKNHTLINYNYCIANPQGFEGYSDQCWGLTASDIPDGYNANSPTNDKGVITPTAALSAFPYTPAESMKALKFFYYKLGDKLWGEYGFHDAFSIDQFWFADSYLAIDQGPIVIMIENHRSGLPWNLFMSAPEVKIGLKKLGFSSPNIN</sequence>
<accession>A0ABN7R9C7</accession>
<comment type="caution">
    <text evidence="2">The sequence shown here is derived from an EMBL/GenBank/DDBJ whole genome shotgun (WGS) entry which is preliminary data.</text>
</comment>
<proteinExistence type="predicted"/>
<dbReference type="Pfam" id="PF10091">
    <property type="entry name" value="Glycoamylase"/>
    <property type="match status" value="1"/>
</dbReference>
<gene>
    <name evidence="2" type="ORF">DYBT9623_02784</name>
</gene>
<dbReference type="PIRSF" id="PIRSF028431">
    <property type="entry name" value="UCP028431"/>
    <property type="match status" value="1"/>
</dbReference>
<evidence type="ECO:0000313" key="3">
    <source>
        <dbReference type="Proteomes" id="UP000679725"/>
    </source>
</evidence>
<reference evidence="2 3" key="1">
    <citation type="submission" date="2021-04" db="EMBL/GenBank/DDBJ databases">
        <authorList>
            <person name="Rodrigo-Torres L."/>
            <person name="Arahal R. D."/>
            <person name="Lucena T."/>
        </authorList>
    </citation>
    <scope>NUCLEOTIDE SEQUENCE [LARGE SCALE GENOMIC DNA]</scope>
    <source>
        <strain evidence="2 3">CECT 9623</strain>
    </source>
</reference>
<dbReference type="Proteomes" id="UP000679725">
    <property type="component" value="Unassembled WGS sequence"/>
</dbReference>
<dbReference type="InterPro" id="IPR019282">
    <property type="entry name" value="Glycoamylase-like_cons_dom"/>
</dbReference>
<dbReference type="RefSeq" id="WP_215234114.1">
    <property type="nucleotide sequence ID" value="NZ_CAJRAU010000003.1"/>
</dbReference>
<name>A0ABN7R9C7_9BACT</name>
<dbReference type="EMBL" id="CAJRAU010000003">
    <property type="protein sequence ID" value="CAG5070044.1"/>
    <property type="molecule type" value="Genomic_DNA"/>
</dbReference>
<evidence type="ECO:0000313" key="2">
    <source>
        <dbReference type="EMBL" id="CAG5070044.1"/>
    </source>
</evidence>
<evidence type="ECO:0000259" key="1">
    <source>
        <dbReference type="Pfam" id="PF10091"/>
    </source>
</evidence>
<dbReference type="Gene3D" id="1.50.10.140">
    <property type="match status" value="1"/>
</dbReference>
<feature type="domain" description="Glycoamylase-like" evidence="1">
    <location>
        <begin position="218"/>
        <end position="432"/>
    </location>
</feature>
<keyword evidence="3" id="KW-1185">Reference proteome</keyword>